<dbReference type="Pfam" id="PF13505">
    <property type="entry name" value="OMP_b-brl"/>
    <property type="match status" value="1"/>
</dbReference>
<dbReference type="Gene3D" id="2.40.160.20">
    <property type="match status" value="1"/>
</dbReference>
<accession>A0ABU3N604</accession>
<dbReference type="SUPFAM" id="SSF56925">
    <property type="entry name" value="OMPA-like"/>
    <property type="match status" value="1"/>
</dbReference>
<comment type="caution">
    <text evidence="4">The sequence shown here is derived from an EMBL/GenBank/DDBJ whole genome shotgun (WGS) entry which is preliminary data.</text>
</comment>
<dbReference type="InterPro" id="IPR011250">
    <property type="entry name" value="OMP/PagP_B-barrel"/>
</dbReference>
<gene>
    <name evidence="4" type="ORF">MZO42_08645</name>
</gene>
<keyword evidence="1 2" id="KW-0732">Signal</keyword>
<feature type="chain" id="PRO_5046629331" evidence="2">
    <location>
        <begin position="22"/>
        <end position="203"/>
    </location>
</feature>
<feature type="domain" description="Outer membrane protein beta-barrel" evidence="3">
    <location>
        <begin position="8"/>
        <end position="203"/>
    </location>
</feature>
<dbReference type="EMBL" id="JALMLT010000002">
    <property type="protein sequence ID" value="MDT8758765.1"/>
    <property type="molecule type" value="Genomic_DNA"/>
</dbReference>
<reference evidence="4" key="1">
    <citation type="submission" date="2022-04" db="EMBL/GenBank/DDBJ databases">
        <title>Tomato heritable bacteria conferring resistance against bacterial wilt.</title>
        <authorList>
            <person name="Yin J."/>
        </authorList>
    </citation>
    <scope>NUCLEOTIDE SEQUENCE</scope>
    <source>
        <strain evidence="4">Cra20</strain>
    </source>
</reference>
<protein>
    <submittedName>
        <fullName evidence="4">Outer membrane beta-barrel protein</fullName>
    </submittedName>
</protein>
<evidence type="ECO:0000256" key="2">
    <source>
        <dbReference type="SAM" id="SignalP"/>
    </source>
</evidence>
<feature type="signal peptide" evidence="2">
    <location>
        <begin position="1"/>
        <end position="21"/>
    </location>
</feature>
<evidence type="ECO:0000256" key="1">
    <source>
        <dbReference type="ARBA" id="ARBA00022729"/>
    </source>
</evidence>
<sequence length="203" mass="20930">MKKIILAASVAACAIAAQANAQSANFTGPRVQLDAGYDQLDANDDYPDLPRHFDTAYLAATLGYDVAIAPGIVAGAEVGFGKPLGGSRHVALGSDALTVSPGREWTGAVRLGANVTPSTLLFGTAGYSNAGISAVFDSPGLPGGDRTRIEGSKGGFLWGVGAEQAIAGKAFASLAFRSAHYGNYNYQHGVKRTQIRLGLGVRF</sequence>
<proteinExistence type="predicted"/>
<evidence type="ECO:0000259" key="3">
    <source>
        <dbReference type="Pfam" id="PF13505"/>
    </source>
</evidence>
<name>A0ABU3N604_9SPHN</name>
<organism evidence="4">
    <name type="scientific">Sphingomonas psychrotolerans</name>
    <dbReference type="NCBI Taxonomy" id="1327635"/>
    <lineage>
        <taxon>Bacteria</taxon>
        <taxon>Pseudomonadati</taxon>
        <taxon>Pseudomonadota</taxon>
        <taxon>Alphaproteobacteria</taxon>
        <taxon>Sphingomonadales</taxon>
        <taxon>Sphingomonadaceae</taxon>
        <taxon>Sphingomonas</taxon>
    </lineage>
</organism>
<evidence type="ECO:0000313" key="4">
    <source>
        <dbReference type="EMBL" id="MDT8758765.1"/>
    </source>
</evidence>
<dbReference type="InterPro" id="IPR027385">
    <property type="entry name" value="Beta-barrel_OMP"/>
</dbReference>